<dbReference type="OrthoDB" id="3352146at2"/>
<reference evidence="1 2" key="1">
    <citation type="journal article" date="2016" name="Antonie Van Leeuwenhoek">
        <title>Nocardia donostiensis sp. nov., isolated from human respiratory specimens.</title>
        <authorList>
            <person name="Ercibengoa M."/>
            <person name="Bell M."/>
            <person name="Marimon J.M."/>
            <person name="Humrighouse B."/>
            <person name="Klenk H.P."/>
            <person name="Potter G."/>
            <person name="Perez-Trallero E."/>
        </authorList>
    </citation>
    <scope>NUCLEOTIDE SEQUENCE [LARGE SCALE GENOMIC DNA]</scope>
    <source>
        <strain evidence="1 2">X1655</strain>
    </source>
</reference>
<organism evidence="1 2">
    <name type="scientific">Nocardia donostiensis</name>
    <dbReference type="NCBI Taxonomy" id="1538463"/>
    <lineage>
        <taxon>Bacteria</taxon>
        <taxon>Bacillati</taxon>
        <taxon>Actinomycetota</taxon>
        <taxon>Actinomycetes</taxon>
        <taxon>Mycobacteriales</taxon>
        <taxon>Nocardiaceae</taxon>
        <taxon>Nocardia</taxon>
    </lineage>
</organism>
<dbReference type="EMBL" id="MUMY01000008">
    <property type="protein sequence ID" value="ONM48706.1"/>
    <property type="molecule type" value="Genomic_DNA"/>
</dbReference>
<keyword evidence="2" id="KW-1185">Reference proteome</keyword>
<evidence type="ECO:0000313" key="2">
    <source>
        <dbReference type="Proteomes" id="UP000188836"/>
    </source>
</evidence>
<dbReference type="Proteomes" id="UP000188836">
    <property type="component" value="Unassembled WGS sequence"/>
</dbReference>
<accession>A0A1W0B5H9</accession>
<sequence length="141" mass="15399">MIALARSSKHQKHRPRHHRPLLSAAHELAALHTARLNGSLCRARRAELIHGIDCWAATQLPPAHGGAHMHTESLGAVIDRLARYAVLARIALTTDTTELELHHAWKRLAELALGYCDMASELAAGLRRLPDLGDPALTEPG</sequence>
<dbReference type="Pfam" id="PF14063">
    <property type="entry name" value="DUF4254"/>
    <property type="match status" value="1"/>
</dbReference>
<proteinExistence type="predicted"/>
<evidence type="ECO:0000313" key="1">
    <source>
        <dbReference type="EMBL" id="ONM48706.1"/>
    </source>
</evidence>
<protein>
    <recommendedName>
        <fullName evidence="3">DUF4254 domain-containing protein</fullName>
    </recommendedName>
</protein>
<name>A0A1W0B5H9_9NOCA</name>
<comment type="caution">
    <text evidence="1">The sequence shown here is derived from an EMBL/GenBank/DDBJ whole genome shotgun (WGS) entry which is preliminary data.</text>
</comment>
<evidence type="ECO:0008006" key="3">
    <source>
        <dbReference type="Google" id="ProtNLM"/>
    </source>
</evidence>
<dbReference type="InterPro" id="IPR025350">
    <property type="entry name" value="DUF4254"/>
</dbReference>
<gene>
    <name evidence="1" type="ORF">B0T46_11815</name>
</gene>
<dbReference type="AlphaFoldDB" id="A0A1W0B5H9"/>